<evidence type="ECO:0000313" key="4">
    <source>
        <dbReference type="Proteomes" id="UP000781710"/>
    </source>
</evidence>
<feature type="compositionally biased region" description="Low complexity" evidence="1">
    <location>
        <begin position="147"/>
        <end position="173"/>
    </location>
</feature>
<feature type="compositionally biased region" description="Low complexity" evidence="1">
    <location>
        <begin position="191"/>
        <end position="201"/>
    </location>
</feature>
<name>A0ABQ6ZGN1_9GAMM</name>
<proteinExistence type="predicted"/>
<feature type="compositionally biased region" description="Basic and acidic residues" evidence="1">
    <location>
        <begin position="320"/>
        <end position="331"/>
    </location>
</feature>
<keyword evidence="4" id="KW-1185">Reference proteome</keyword>
<feature type="transmembrane region" description="Helical" evidence="2">
    <location>
        <begin position="97"/>
        <end position="119"/>
    </location>
</feature>
<dbReference type="RefSeq" id="WP_162337925.1">
    <property type="nucleotide sequence ID" value="NZ_JBHSRQ010000011.1"/>
</dbReference>
<evidence type="ECO:0000256" key="1">
    <source>
        <dbReference type="SAM" id="MobiDB-lite"/>
    </source>
</evidence>
<protein>
    <recommendedName>
        <fullName evidence="5">Transmembrane repetitive protein</fullName>
    </recommendedName>
</protein>
<keyword evidence="2" id="KW-1133">Transmembrane helix</keyword>
<comment type="caution">
    <text evidence="3">The sequence shown here is derived from an EMBL/GenBank/DDBJ whole genome shotgun (WGS) entry which is preliminary data.</text>
</comment>
<feature type="compositionally biased region" description="Low complexity" evidence="1">
    <location>
        <begin position="340"/>
        <end position="378"/>
    </location>
</feature>
<evidence type="ECO:0000256" key="2">
    <source>
        <dbReference type="SAM" id="Phobius"/>
    </source>
</evidence>
<keyword evidence="2" id="KW-0812">Transmembrane</keyword>
<feature type="region of interest" description="Disordered" evidence="1">
    <location>
        <begin position="525"/>
        <end position="550"/>
    </location>
</feature>
<feature type="region of interest" description="Disordered" evidence="1">
    <location>
        <begin position="141"/>
        <end position="207"/>
    </location>
</feature>
<accession>A0ABQ6ZGN1</accession>
<gene>
    <name evidence="3" type="ORF">CSC78_10985</name>
</gene>
<feature type="region of interest" description="Disordered" evidence="1">
    <location>
        <begin position="278"/>
        <end position="453"/>
    </location>
</feature>
<dbReference type="EMBL" id="PDWW01000014">
    <property type="protein sequence ID" value="KAF1724828.1"/>
    <property type="molecule type" value="Genomic_DNA"/>
</dbReference>
<dbReference type="Proteomes" id="UP000781710">
    <property type="component" value="Unassembled WGS sequence"/>
</dbReference>
<evidence type="ECO:0000313" key="3">
    <source>
        <dbReference type="EMBL" id="KAF1724828.1"/>
    </source>
</evidence>
<sequence length="550" mass="58314">MTNATDVIAHLLPRKAAPIVERQTGLPFGWGLWLRALPERLGRITNEKVDAILGVLASHAPAARRATPFLPGRMLALRSLFYPGWGPPPREERWMRWAAAVSSGMLHLVFFLFLLWVALVQIPPPPDEAGDSSRVRLEMIGEGSPDETGGATQAGETGAEQTASAAPAASPSATPAPPQPQPGESSPPPTEVAAPTVAMDVPPLPPRDVPVPEIADQPLQVTEVAEPTRAFVLPSVTPRQPEITQPAQREVGVPTREIPAPVTAPVVRRDTPVRAIDVPAMATRDAEVREREMATPAPQVRTVPVPSREVSPRAVATQERNVRQAEVREPSPRPSPAPAPAVTTPSTTGSSSSPSTASTRAPSTATAAPRGTTAPTSSNAGPAPATKPGGWSTPARTDDWGNSRRNVAGDSAADGRDQAGLYNADGSLRVPGNAGEATAQRGAPGGGNDQWTRERLDEAGTWLQRPPYDYEPTSFDKYWVPSESLLAEWVRRNVREVDIPIPGTNMKLKCSISVLQLGGGCGLGSLFPEPPKARPPPEIPVKRTPIPTDS</sequence>
<organism evidence="3 4">
    <name type="scientific">Pseudoxanthomonas japonensis</name>
    <dbReference type="NCBI Taxonomy" id="69284"/>
    <lineage>
        <taxon>Bacteria</taxon>
        <taxon>Pseudomonadati</taxon>
        <taxon>Pseudomonadota</taxon>
        <taxon>Gammaproteobacteria</taxon>
        <taxon>Lysobacterales</taxon>
        <taxon>Lysobacteraceae</taxon>
        <taxon>Pseudoxanthomonas</taxon>
    </lineage>
</organism>
<feature type="compositionally biased region" description="Pro residues" evidence="1">
    <location>
        <begin position="174"/>
        <end position="190"/>
    </location>
</feature>
<keyword evidence="2" id="KW-0472">Membrane</keyword>
<evidence type="ECO:0008006" key="5">
    <source>
        <dbReference type="Google" id="ProtNLM"/>
    </source>
</evidence>
<feature type="compositionally biased region" description="Basic and acidic residues" evidence="1">
    <location>
        <begin position="284"/>
        <end position="293"/>
    </location>
</feature>
<reference evidence="3 4" key="1">
    <citation type="submission" date="2017-10" db="EMBL/GenBank/DDBJ databases">
        <title>Whole genome sequencing of members of genus Pseudoxanthomonas.</title>
        <authorList>
            <person name="Kumar S."/>
            <person name="Bansal K."/>
            <person name="Kaur A."/>
            <person name="Patil P."/>
            <person name="Sharma S."/>
            <person name="Patil P.B."/>
        </authorList>
    </citation>
    <scope>NUCLEOTIDE SEQUENCE [LARGE SCALE GENOMIC DNA]</scope>
    <source>
        <strain evidence="3 4">DSM 17109</strain>
    </source>
</reference>
<feature type="compositionally biased region" description="Pro residues" evidence="1">
    <location>
        <begin position="528"/>
        <end position="539"/>
    </location>
</feature>